<sequence>MLIVGGVALLAVVLVAAVAVFADFGSTGDPAPPAARRSTPTGQATPDLPAQLASAAGDLAALPGVRYQGRLAGVAVDTRVLRRGSAYGTLRDADTRLEVLAIREKTFLKGDRAFWTDQGASAATAKENARKWSKVPADRLPGDGFAMMTPARMAEWVRGAGSTPDGPPGAPREVNGVPARPVTLSGGNVYLTVAPPYRVVRVEFFADPAGGGEDDGPGGDRGRTDEPDSPRPTVTSVAYPAEIRPAAASAAAPAIMGRLDLTGLEPAAAKTFAGGLRPKVQALRTSIDSQVSLKVVGKGTLSPCNHSGCTANARLQGRPTGGDPDYDASAKIAVDVAITFRLDGSPVGTCRRTITMRADGVGKVSCGVTYSANRAANHRIGARITALARGVGAAELARMLATLDSEG</sequence>
<organism evidence="2 3">
    <name type="scientific">Sphaerisporangium rufum</name>
    <dbReference type="NCBI Taxonomy" id="1381558"/>
    <lineage>
        <taxon>Bacteria</taxon>
        <taxon>Bacillati</taxon>
        <taxon>Actinomycetota</taxon>
        <taxon>Actinomycetes</taxon>
        <taxon>Streptosporangiales</taxon>
        <taxon>Streptosporangiaceae</taxon>
        <taxon>Sphaerisporangium</taxon>
    </lineage>
</organism>
<gene>
    <name evidence="2" type="ORF">Sru01_68840</name>
</gene>
<evidence type="ECO:0000256" key="1">
    <source>
        <dbReference type="SAM" id="MobiDB-lite"/>
    </source>
</evidence>
<evidence type="ECO:0000313" key="2">
    <source>
        <dbReference type="EMBL" id="GII81902.1"/>
    </source>
</evidence>
<proteinExistence type="predicted"/>
<evidence type="ECO:0000313" key="3">
    <source>
        <dbReference type="Proteomes" id="UP000655287"/>
    </source>
</evidence>
<feature type="compositionally biased region" description="Basic and acidic residues" evidence="1">
    <location>
        <begin position="218"/>
        <end position="229"/>
    </location>
</feature>
<feature type="region of interest" description="Disordered" evidence="1">
    <location>
        <begin position="207"/>
        <end position="235"/>
    </location>
</feature>
<protein>
    <submittedName>
        <fullName evidence="2">Uncharacterized protein</fullName>
    </submittedName>
</protein>
<keyword evidence="3" id="KW-1185">Reference proteome</keyword>
<dbReference type="AlphaFoldDB" id="A0A919R923"/>
<accession>A0A919R923</accession>
<comment type="caution">
    <text evidence="2">The sequence shown here is derived from an EMBL/GenBank/DDBJ whole genome shotgun (WGS) entry which is preliminary data.</text>
</comment>
<name>A0A919R923_9ACTN</name>
<reference evidence="2" key="1">
    <citation type="submission" date="2021-01" db="EMBL/GenBank/DDBJ databases">
        <title>Whole genome shotgun sequence of Sphaerisporangium rufum NBRC 109079.</title>
        <authorList>
            <person name="Komaki H."/>
            <person name="Tamura T."/>
        </authorList>
    </citation>
    <scope>NUCLEOTIDE SEQUENCE</scope>
    <source>
        <strain evidence="2">NBRC 109079</strain>
    </source>
</reference>
<feature type="region of interest" description="Disordered" evidence="1">
    <location>
        <begin position="159"/>
        <end position="178"/>
    </location>
</feature>
<dbReference type="Proteomes" id="UP000655287">
    <property type="component" value="Unassembled WGS sequence"/>
</dbReference>
<dbReference type="EMBL" id="BOOU01000117">
    <property type="protein sequence ID" value="GII81902.1"/>
    <property type="molecule type" value="Genomic_DNA"/>
</dbReference>